<keyword evidence="2" id="KW-0732">Signal</keyword>
<dbReference type="EMBL" id="FNUY01000004">
    <property type="protein sequence ID" value="SEG29173.1"/>
    <property type="molecule type" value="Genomic_DNA"/>
</dbReference>
<evidence type="ECO:0000313" key="4">
    <source>
        <dbReference type="Proteomes" id="UP000236743"/>
    </source>
</evidence>
<evidence type="ECO:0000256" key="1">
    <source>
        <dbReference type="SAM" id="MobiDB-lite"/>
    </source>
</evidence>
<dbReference type="AlphaFoldDB" id="A0A1H5YY70"/>
<name>A0A1H5YY70_9HYPH</name>
<reference evidence="3 4" key="1">
    <citation type="submission" date="2016-10" db="EMBL/GenBank/DDBJ databases">
        <authorList>
            <person name="de Groot N.N."/>
        </authorList>
    </citation>
    <scope>NUCLEOTIDE SEQUENCE [LARGE SCALE GENOMIC DNA]</scope>
    <source>
        <strain evidence="3 4">DSM 26656</strain>
    </source>
</reference>
<evidence type="ECO:0000313" key="3">
    <source>
        <dbReference type="EMBL" id="SEG29173.1"/>
    </source>
</evidence>
<sequence>MFRALLILASASILPMSGVAKADHKGHGFGHVMTGLELGERLSTKIDSKVTPSDPAQPDLTHQSAASETAPVKQAPVRKVRIVYPAP</sequence>
<protein>
    <submittedName>
        <fullName evidence="3">Uncharacterized protein</fullName>
    </submittedName>
</protein>
<evidence type="ECO:0000256" key="2">
    <source>
        <dbReference type="SAM" id="SignalP"/>
    </source>
</evidence>
<feature type="region of interest" description="Disordered" evidence="1">
    <location>
        <begin position="47"/>
        <end position="74"/>
    </location>
</feature>
<gene>
    <name evidence="3" type="ORF">SAMN04488115_104163</name>
</gene>
<keyword evidence="4" id="KW-1185">Reference proteome</keyword>
<dbReference type="Proteomes" id="UP000236743">
    <property type="component" value="Unassembled WGS sequence"/>
</dbReference>
<organism evidence="3 4">
    <name type="scientific">Bosea lathyri</name>
    <dbReference type="NCBI Taxonomy" id="1036778"/>
    <lineage>
        <taxon>Bacteria</taxon>
        <taxon>Pseudomonadati</taxon>
        <taxon>Pseudomonadota</taxon>
        <taxon>Alphaproteobacteria</taxon>
        <taxon>Hyphomicrobiales</taxon>
        <taxon>Boseaceae</taxon>
        <taxon>Bosea</taxon>
    </lineage>
</organism>
<feature type="signal peptide" evidence="2">
    <location>
        <begin position="1"/>
        <end position="22"/>
    </location>
</feature>
<accession>A0A1H5YY70</accession>
<feature type="chain" id="PRO_5009291062" evidence="2">
    <location>
        <begin position="23"/>
        <end position="87"/>
    </location>
</feature>
<proteinExistence type="predicted"/>